<keyword evidence="2" id="KW-0645">Protease</keyword>
<dbReference type="GO" id="GO:0008270">
    <property type="term" value="F:zinc ion binding"/>
    <property type="evidence" value="ECO:0007669"/>
    <property type="project" value="TreeGrafter"/>
</dbReference>
<dbReference type="InterPro" id="IPR000064">
    <property type="entry name" value="NLP_P60_dom"/>
</dbReference>
<accession>A0A7V8IIL9</accession>
<dbReference type="GO" id="GO:0008234">
    <property type="term" value="F:cysteine-type peptidase activity"/>
    <property type="evidence" value="ECO:0007669"/>
    <property type="project" value="UniProtKB-KW"/>
</dbReference>
<comment type="caution">
    <text evidence="10">The sequence shown here is derived from an EMBL/GenBank/DDBJ whole genome shotgun (WGS) entry which is preliminary data.</text>
</comment>
<evidence type="ECO:0000256" key="1">
    <source>
        <dbReference type="ARBA" id="ARBA00007074"/>
    </source>
</evidence>
<dbReference type="PANTHER" id="PTHR34858">
    <property type="entry name" value="CYSO-CYSTEINE PEPTIDASE"/>
    <property type="match status" value="1"/>
</dbReference>
<dbReference type="CDD" id="cd08073">
    <property type="entry name" value="MPN_NLPC_P60"/>
    <property type="match status" value="1"/>
</dbReference>
<keyword evidence="5" id="KW-0788">Thiol protease</keyword>
<evidence type="ECO:0000256" key="4">
    <source>
        <dbReference type="ARBA" id="ARBA00022801"/>
    </source>
</evidence>
<evidence type="ECO:0000259" key="9">
    <source>
        <dbReference type="PROSITE" id="PS51935"/>
    </source>
</evidence>
<dbReference type="GO" id="GO:0006508">
    <property type="term" value="P:proteolysis"/>
    <property type="evidence" value="ECO:0007669"/>
    <property type="project" value="UniProtKB-KW"/>
</dbReference>
<proteinExistence type="inferred from homology"/>
<keyword evidence="11" id="KW-1185">Reference proteome</keyword>
<sequence length="242" mass="27344">MKLSKLIITEILAHAEQDYPHECCGVIVQSGRKQRYVKCRNTAIEPNDQFSMSPEDYAEAEDTGTIIAIVHSHPDATTQPSNLDQAQCDLSQLPWIIVSWPEGDIRTIMPTDGVKPLLERPFVHGIWDCYAIVRDWYKLERGITLPDFVRSDGWWERGENLYMKHYAEAGFTGVSGELQPGDVIIMQIRADEPNHAGVYIGSGEMVHHMHGQLSQKVPYGGYWLDRTITRLRYAGGENASSN</sequence>
<dbReference type="Gene3D" id="3.90.1720.10">
    <property type="entry name" value="endopeptidase domain like (from Nostoc punctiforme)"/>
    <property type="match status" value="1"/>
</dbReference>
<evidence type="ECO:0000256" key="7">
    <source>
        <dbReference type="ARBA" id="ARBA00023049"/>
    </source>
</evidence>
<keyword evidence="4" id="KW-0378">Hydrolase</keyword>
<dbReference type="Gene3D" id="3.40.140.10">
    <property type="entry name" value="Cytidine Deaminase, domain 2"/>
    <property type="match status" value="1"/>
</dbReference>
<dbReference type="EMBL" id="JSXC01000037">
    <property type="protein sequence ID" value="KHN50729.1"/>
    <property type="molecule type" value="Genomic_DNA"/>
</dbReference>
<feature type="domain" description="NlpC/P60" evidence="9">
    <location>
        <begin position="98"/>
        <end position="234"/>
    </location>
</feature>
<dbReference type="PROSITE" id="PS51935">
    <property type="entry name" value="NLPC_P60"/>
    <property type="match status" value="1"/>
</dbReference>
<keyword evidence="7" id="KW-0482">Metalloprotease</keyword>
<evidence type="ECO:0000256" key="5">
    <source>
        <dbReference type="ARBA" id="ARBA00022807"/>
    </source>
</evidence>
<dbReference type="PROSITE" id="PS50249">
    <property type="entry name" value="MPN"/>
    <property type="match status" value="1"/>
</dbReference>
<dbReference type="Pfam" id="PF00877">
    <property type="entry name" value="NLPC_P60"/>
    <property type="match status" value="1"/>
</dbReference>
<name>A0A7V8IIL9_9GAMM</name>
<dbReference type="PANTHER" id="PTHR34858:SF1">
    <property type="entry name" value="CYSO-CYSTEINE PEPTIDASE"/>
    <property type="match status" value="1"/>
</dbReference>
<dbReference type="InterPro" id="IPR000555">
    <property type="entry name" value="JAMM/MPN+_dom"/>
</dbReference>
<feature type="domain" description="MPN" evidence="8">
    <location>
        <begin position="1"/>
        <end position="128"/>
    </location>
</feature>
<evidence type="ECO:0000256" key="3">
    <source>
        <dbReference type="ARBA" id="ARBA00022723"/>
    </source>
</evidence>
<dbReference type="OrthoDB" id="1494599at2"/>
<evidence type="ECO:0000313" key="11">
    <source>
        <dbReference type="Proteomes" id="UP000053038"/>
    </source>
</evidence>
<dbReference type="RefSeq" id="WP_039351541.1">
    <property type="nucleotide sequence ID" value="NZ_JSXC01000037.1"/>
</dbReference>
<dbReference type="GO" id="GO:0008235">
    <property type="term" value="F:metalloexopeptidase activity"/>
    <property type="evidence" value="ECO:0007669"/>
    <property type="project" value="TreeGrafter"/>
</dbReference>
<dbReference type="AlphaFoldDB" id="A0A7V8IIL9"/>
<comment type="similarity">
    <text evidence="1">Belongs to the peptidase C40 family.</text>
</comment>
<keyword evidence="3" id="KW-0479">Metal-binding</keyword>
<dbReference type="InterPro" id="IPR038765">
    <property type="entry name" value="Papain-like_cys_pep_sf"/>
</dbReference>
<dbReference type="SUPFAM" id="SSF54001">
    <property type="entry name" value="Cysteine proteinases"/>
    <property type="match status" value="1"/>
</dbReference>
<evidence type="ECO:0000259" key="8">
    <source>
        <dbReference type="PROSITE" id="PS50249"/>
    </source>
</evidence>
<dbReference type="Proteomes" id="UP000053038">
    <property type="component" value="Unassembled WGS sequence"/>
</dbReference>
<dbReference type="InterPro" id="IPR037518">
    <property type="entry name" value="MPN"/>
</dbReference>
<dbReference type="SMART" id="SM00232">
    <property type="entry name" value="JAB_MPN"/>
    <property type="match status" value="1"/>
</dbReference>
<dbReference type="Pfam" id="PF14464">
    <property type="entry name" value="Prok-JAB"/>
    <property type="match status" value="1"/>
</dbReference>
<keyword evidence="6" id="KW-0862">Zinc</keyword>
<evidence type="ECO:0000313" key="10">
    <source>
        <dbReference type="EMBL" id="KHN50729.1"/>
    </source>
</evidence>
<protein>
    <submittedName>
        <fullName evidence="10">Peptidase P60</fullName>
    </submittedName>
</protein>
<dbReference type="InterPro" id="IPR028090">
    <property type="entry name" value="JAB_dom_prok"/>
</dbReference>
<evidence type="ECO:0000256" key="6">
    <source>
        <dbReference type="ARBA" id="ARBA00022833"/>
    </source>
</evidence>
<dbReference type="SUPFAM" id="SSF102712">
    <property type="entry name" value="JAB1/MPN domain"/>
    <property type="match status" value="1"/>
</dbReference>
<reference evidence="10 11" key="1">
    <citation type="submission" date="2014-10" db="EMBL/GenBank/DDBJ databases">
        <title>Genome sequence of Pectobacterium carotovorum M022.</title>
        <authorList>
            <person name="Chan K.-G."/>
            <person name="Tan W.-S."/>
        </authorList>
    </citation>
    <scope>NUCLEOTIDE SEQUENCE [LARGE SCALE GENOMIC DNA]</scope>
    <source>
        <strain evidence="10 11">M022</strain>
    </source>
</reference>
<gene>
    <name evidence="10" type="ORF">OI69_13790</name>
</gene>
<evidence type="ECO:0000256" key="2">
    <source>
        <dbReference type="ARBA" id="ARBA00022670"/>
    </source>
</evidence>
<organism evidence="10 11">
    <name type="scientific">Pectobacterium fontis</name>
    <dbReference type="NCBI Taxonomy" id="2558042"/>
    <lineage>
        <taxon>Bacteria</taxon>
        <taxon>Pseudomonadati</taxon>
        <taxon>Pseudomonadota</taxon>
        <taxon>Gammaproteobacteria</taxon>
        <taxon>Enterobacterales</taxon>
        <taxon>Pectobacteriaceae</taxon>
        <taxon>Pectobacterium</taxon>
    </lineage>
</organism>
<dbReference type="InterPro" id="IPR051929">
    <property type="entry name" value="VirAsm_ModProt"/>
</dbReference>